<comment type="function">
    <text evidence="7">Sigma factors are initiation factors that promote the attachment of RNA polymerase to specific initiation sites and are then released.</text>
</comment>
<dbReference type="GO" id="GO:0030435">
    <property type="term" value="P:sporulation resulting in formation of a cellular spore"/>
    <property type="evidence" value="ECO:0007669"/>
    <property type="project" value="UniProtKB-KW"/>
</dbReference>
<dbReference type="CDD" id="cd06171">
    <property type="entry name" value="Sigma70_r4"/>
    <property type="match status" value="1"/>
</dbReference>
<gene>
    <name evidence="9" type="primary">sigG</name>
    <name evidence="9" type="ORF">IAB36_08015</name>
</gene>
<evidence type="ECO:0000256" key="7">
    <source>
        <dbReference type="RuleBase" id="RU362124"/>
    </source>
</evidence>
<dbReference type="Proteomes" id="UP000886749">
    <property type="component" value="Unassembled WGS sequence"/>
</dbReference>
<dbReference type="Pfam" id="PF04545">
    <property type="entry name" value="Sigma70_r4"/>
    <property type="match status" value="1"/>
</dbReference>
<accession>A0A9D1AKA4</accession>
<dbReference type="PROSITE" id="PS00716">
    <property type="entry name" value="SIGMA70_2"/>
    <property type="match status" value="1"/>
</dbReference>
<evidence type="ECO:0000256" key="5">
    <source>
        <dbReference type="ARBA" id="ARBA00023125"/>
    </source>
</evidence>
<dbReference type="InterPro" id="IPR014284">
    <property type="entry name" value="RNA_pol_sigma-70_dom"/>
</dbReference>
<dbReference type="AlphaFoldDB" id="A0A9D1AKA4"/>
<comment type="caution">
    <text evidence="9">The sequence shown here is derived from an EMBL/GenBank/DDBJ whole genome shotgun (WGS) entry which is preliminary data.</text>
</comment>
<dbReference type="InterPro" id="IPR007624">
    <property type="entry name" value="RNA_pol_sigma70_r3"/>
</dbReference>
<keyword evidence="2" id="KW-0749">Sporulation</keyword>
<dbReference type="Pfam" id="PF04539">
    <property type="entry name" value="Sigma70_r3"/>
    <property type="match status" value="1"/>
</dbReference>
<dbReference type="InterPro" id="IPR000943">
    <property type="entry name" value="RNA_pol_sigma70"/>
</dbReference>
<protein>
    <recommendedName>
        <fullName evidence="7">RNA polymerase sigma factor</fullName>
    </recommendedName>
</protein>
<evidence type="ECO:0000313" key="10">
    <source>
        <dbReference type="Proteomes" id="UP000886749"/>
    </source>
</evidence>
<keyword evidence="5 7" id="KW-0238">DNA-binding</keyword>
<feature type="domain" description="HTH cro/C1-type" evidence="8">
    <location>
        <begin position="213"/>
        <end position="243"/>
    </location>
</feature>
<dbReference type="GO" id="GO:0006352">
    <property type="term" value="P:DNA-templated transcription initiation"/>
    <property type="evidence" value="ECO:0007669"/>
    <property type="project" value="InterPro"/>
</dbReference>
<evidence type="ECO:0000256" key="3">
    <source>
        <dbReference type="ARBA" id="ARBA00023015"/>
    </source>
</evidence>
<evidence type="ECO:0000256" key="4">
    <source>
        <dbReference type="ARBA" id="ARBA00023082"/>
    </source>
</evidence>
<dbReference type="PROSITE" id="PS50943">
    <property type="entry name" value="HTH_CROC1"/>
    <property type="match status" value="1"/>
</dbReference>
<evidence type="ECO:0000256" key="1">
    <source>
        <dbReference type="ARBA" id="ARBA00007788"/>
    </source>
</evidence>
<dbReference type="PANTHER" id="PTHR30603:SF17">
    <property type="entry name" value="RNA POLYMERASE SIGMA-G FACTOR"/>
    <property type="match status" value="1"/>
</dbReference>
<keyword evidence="3 7" id="KW-0805">Transcription regulation</keyword>
<sequence>MYKVDLCGVNTSQLKVLKESEKVELLKQMQAGDPTAREKLITGNLKLVLSVIQRFDRRGENPNDLFQVGCIGLMKAIDNFDLSQGVRFSTYAVPMIIGELRRYLRDFNPVRVSRSLRDTAYRAMNAKEKLTAKLDREPTAQEIAQELDLPRTEVVLALESMVGPVSLYEPVYSDGGDTIYVLDQLGDDQGDSWVDLIALKEQIRSLPAREKRILQLRFQLGKTQTEVAKEIGISQAQVSRLEKSALKWVKGEPS</sequence>
<dbReference type="InterPro" id="IPR050239">
    <property type="entry name" value="Sigma-70_RNA_pol_init_factors"/>
</dbReference>
<dbReference type="NCBIfam" id="TIGR02980">
    <property type="entry name" value="SigBFG"/>
    <property type="match status" value="1"/>
</dbReference>
<evidence type="ECO:0000259" key="8">
    <source>
        <dbReference type="PROSITE" id="PS50943"/>
    </source>
</evidence>
<dbReference type="PIRSF" id="PIRSF000770">
    <property type="entry name" value="RNA_pol_sigma-SigE/K"/>
    <property type="match status" value="1"/>
</dbReference>
<name>A0A9D1AKA4_9FIRM</name>
<dbReference type="InterPro" id="IPR001387">
    <property type="entry name" value="Cro/C1-type_HTH"/>
</dbReference>
<evidence type="ECO:0000313" key="9">
    <source>
        <dbReference type="EMBL" id="HIR41757.1"/>
    </source>
</evidence>
<dbReference type="InterPro" id="IPR036388">
    <property type="entry name" value="WH-like_DNA-bd_sf"/>
</dbReference>
<dbReference type="PRINTS" id="PR00046">
    <property type="entry name" value="SIGMA70FCT"/>
</dbReference>
<keyword evidence="6 7" id="KW-0804">Transcription</keyword>
<dbReference type="EMBL" id="DVGY01000185">
    <property type="protein sequence ID" value="HIR41757.1"/>
    <property type="molecule type" value="Genomic_DNA"/>
</dbReference>
<dbReference type="GO" id="GO:0016987">
    <property type="term" value="F:sigma factor activity"/>
    <property type="evidence" value="ECO:0007669"/>
    <property type="project" value="UniProtKB-KW"/>
</dbReference>
<reference evidence="9" key="1">
    <citation type="submission" date="2020-10" db="EMBL/GenBank/DDBJ databases">
        <authorList>
            <person name="Gilroy R."/>
        </authorList>
    </citation>
    <scope>NUCLEOTIDE SEQUENCE</scope>
    <source>
        <strain evidence="9">CHK184-25365</strain>
    </source>
</reference>
<dbReference type="InterPro" id="IPR013325">
    <property type="entry name" value="RNA_pol_sigma_r2"/>
</dbReference>
<dbReference type="InterPro" id="IPR007627">
    <property type="entry name" value="RNA_pol_sigma70_r2"/>
</dbReference>
<dbReference type="Pfam" id="PF04542">
    <property type="entry name" value="Sigma70_r2"/>
    <property type="match status" value="1"/>
</dbReference>
<comment type="similarity">
    <text evidence="1 7">Belongs to the sigma-70 factor family.</text>
</comment>
<evidence type="ECO:0000256" key="6">
    <source>
        <dbReference type="ARBA" id="ARBA00023163"/>
    </source>
</evidence>
<dbReference type="InterPro" id="IPR014322">
    <property type="entry name" value="RNA_pol_sigma-B/F/G"/>
</dbReference>
<dbReference type="PANTHER" id="PTHR30603">
    <property type="entry name" value="RNA POLYMERASE SIGMA FACTOR RPO"/>
    <property type="match status" value="1"/>
</dbReference>
<reference evidence="9" key="2">
    <citation type="journal article" date="2021" name="PeerJ">
        <title>Extensive microbial diversity within the chicken gut microbiome revealed by metagenomics and culture.</title>
        <authorList>
            <person name="Gilroy R."/>
            <person name="Ravi A."/>
            <person name="Getino M."/>
            <person name="Pursley I."/>
            <person name="Horton D.L."/>
            <person name="Alikhan N.F."/>
            <person name="Baker D."/>
            <person name="Gharbi K."/>
            <person name="Hall N."/>
            <person name="Watson M."/>
            <person name="Adriaenssens E.M."/>
            <person name="Foster-Nyarko E."/>
            <person name="Jarju S."/>
            <person name="Secka A."/>
            <person name="Antonio M."/>
            <person name="Oren A."/>
            <person name="Chaudhuri R.R."/>
            <person name="La Ragione R."/>
            <person name="Hildebrand F."/>
            <person name="Pallen M.J."/>
        </authorList>
    </citation>
    <scope>NUCLEOTIDE SEQUENCE</scope>
    <source>
        <strain evidence="9">CHK184-25365</strain>
    </source>
</reference>
<dbReference type="GO" id="GO:0003677">
    <property type="term" value="F:DNA binding"/>
    <property type="evidence" value="ECO:0007669"/>
    <property type="project" value="UniProtKB-KW"/>
</dbReference>
<proteinExistence type="inferred from homology"/>
<keyword evidence="4 7" id="KW-0731">Sigma factor</keyword>
<dbReference type="SUPFAM" id="SSF88659">
    <property type="entry name" value="Sigma3 and sigma4 domains of RNA polymerase sigma factors"/>
    <property type="match status" value="2"/>
</dbReference>
<dbReference type="NCBIfam" id="NF006071">
    <property type="entry name" value="PRK08215.1"/>
    <property type="match status" value="1"/>
</dbReference>
<dbReference type="NCBIfam" id="TIGR02937">
    <property type="entry name" value="sigma70-ECF"/>
    <property type="match status" value="1"/>
</dbReference>
<dbReference type="SUPFAM" id="SSF88946">
    <property type="entry name" value="Sigma2 domain of RNA polymerase sigma factors"/>
    <property type="match status" value="1"/>
</dbReference>
<organism evidence="9 10">
    <name type="scientific">Candidatus Egerieicola pullicola</name>
    <dbReference type="NCBI Taxonomy" id="2840775"/>
    <lineage>
        <taxon>Bacteria</taxon>
        <taxon>Bacillati</taxon>
        <taxon>Bacillota</taxon>
        <taxon>Clostridia</taxon>
        <taxon>Eubacteriales</taxon>
        <taxon>Oscillospiraceae</taxon>
        <taxon>Oscillospiraceae incertae sedis</taxon>
        <taxon>Candidatus Egerieicola</taxon>
    </lineage>
</organism>
<evidence type="ECO:0000256" key="2">
    <source>
        <dbReference type="ARBA" id="ARBA00022969"/>
    </source>
</evidence>
<dbReference type="InterPro" id="IPR007630">
    <property type="entry name" value="RNA_pol_sigma70_r4"/>
</dbReference>
<dbReference type="InterPro" id="IPR013324">
    <property type="entry name" value="RNA_pol_sigma_r3/r4-like"/>
</dbReference>
<dbReference type="Gene3D" id="1.20.120.1810">
    <property type="match status" value="1"/>
</dbReference>
<dbReference type="PROSITE" id="PS00715">
    <property type="entry name" value="SIGMA70_1"/>
    <property type="match status" value="1"/>
</dbReference>
<dbReference type="Gene3D" id="1.10.10.10">
    <property type="entry name" value="Winged helix-like DNA-binding domain superfamily/Winged helix DNA-binding domain"/>
    <property type="match status" value="2"/>
</dbReference>